<dbReference type="Proteomes" id="UP000821865">
    <property type="component" value="Chromosome 1"/>
</dbReference>
<sequence length="131" mass="15362">MGGTRCLPKYIEMDNGLNIRAAVRRLSWTERSRFAHTPQLDINGTISRTPSIEPLREKARHIFVGHYKHSSSAQRPREEYQERKAKYPLRLVQDVETRWNSQYLMLARLLDLIEGSSHWLSYPHRTTALMA</sequence>
<name>A0ACB8E2B8_DERSI</name>
<accession>A0ACB8E2B8</accession>
<gene>
    <name evidence="1" type="ORF">HPB49_016446</name>
</gene>
<comment type="caution">
    <text evidence="1">The sequence shown here is derived from an EMBL/GenBank/DDBJ whole genome shotgun (WGS) entry which is preliminary data.</text>
</comment>
<evidence type="ECO:0000313" key="1">
    <source>
        <dbReference type="EMBL" id="KAH7980474.1"/>
    </source>
</evidence>
<dbReference type="EMBL" id="CM023470">
    <property type="protein sequence ID" value="KAH7980474.1"/>
    <property type="molecule type" value="Genomic_DNA"/>
</dbReference>
<evidence type="ECO:0000313" key="2">
    <source>
        <dbReference type="Proteomes" id="UP000821865"/>
    </source>
</evidence>
<reference evidence="1" key="1">
    <citation type="submission" date="2020-05" db="EMBL/GenBank/DDBJ databases">
        <title>Large-scale comparative analyses of tick genomes elucidate their genetic diversity and vector capacities.</title>
        <authorList>
            <person name="Jia N."/>
            <person name="Wang J."/>
            <person name="Shi W."/>
            <person name="Du L."/>
            <person name="Sun Y."/>
            <person name="Zhan W."/>
            <person name="Jiang J."/>
            <person name="Wang Q."/>
            <person name="Zhang B."/>
            <person name="Ji P."/>
            <person name="Sakyi L.B."/>
            <person name="Cui X."/>
            <person name="Yuan T."/>
            <person name="Jiang B."/>
            <person name="Yang W."/>
            <person name="Lam T.T.-Y."/>
            <person name="Chang Q."/>
            <person name="Ding S."/>
            <person name="Wang X."/>
            <person name="Zhu J."/>
            <person name="Ruan X."/>
            <person name="Zhao L."/>
            <person name="Wei J."/>
            <person name="Que T."/>
            <person name="Du C."/>
            <person name="Cheng J."/>
            <person name="Dai P."/>
            <person name="Han X."/>
            <person name="Huang E."/>
            <person name="Gao Y."/>
            <person name="Liu J."/>
            <person name="Shao H."/>
            <person name="Ye R."/>
            <person name="Li L."/>
            <person name="Wei W."/>
            <person name="Wang X."/>
            <person name="Wang C."/>
            <person name="Yang T."/>
            <person name="Huo Q."/>
            <person name="Li W."/>
            <person name="Guo W."/>
            <person name="Chen H."/>
            <person name="Zhou L."/>
            <person name="Ni X."/>
            <person name="Tian J."/>
            <person name="Zhou Y."/>
            <person name="Sheng Y."/>
            <person name="Liu T."/>
            <person name="Pan Y."/>
            <person name="Xia L."/>
            <person name="Li J."/>
            <person name="Zhao F."/>
            <person name="Cao W."/>
        </authorList>
    </citation>
    <scope>NUCLEOTIDE SEQUENCE</scope>
    <source>
        <strain evidence="1">Dsil-2018</strain>
    </source>
</reference>
<proteinExistence type="predicted"/>
<protein>
    <submittedName>
        <fullName evidence="1">Uncharacterized protein</fullName>
    </submittedName>
</protein>
<keyword evidence="2" id="KW-1185">Reference proteome</keyword>
<organism evidence="1 2">
    <name type="scientific">Dermacentor silvarum</name>
    <name type="common">Tick</name>
    <dbReference type="NCBI Taxonomy" id="543639"/>
    <lineage>
        <taxon>Eukaryota</taxon>
        <taxon>Metazoa</taxon>
        <taxon>Ecdysozoa</taxon>
        <taxon>Arthropoda</taxon>
        <taxon>Chelicerata</taxon>
        <taxon>Arachnida</taxon>
        <taxon>Acari</taxon>
        <taxon>Parasitiformes</taxon>
        <taxon>Ixodida</taxon>
        <taxon>Ixodoidea</taxon>
        <taxon>Ixodidae</taxon>
        <taxon>Rhipicephalinae</taxon>
        <taxon>Dermacentor</taxon>
    </lineage>
</organism>